<name>A0A0C3A970_9AGAM</name>
<proteinExistence type="predicted"/>
<organism evidence="1 2">
    <name type="scientific">Scleroderma citrinum Foug A</name>
    <dbReference type="NCBI Taxonomy" id="1036808"/>
    <lineage>
        <taxon>Eukaryota</taxon>
        <taxon>Fungi</taxon>
        <taxon>Dikarya</taxon>
        <taxon>Basidiomycota</taxon>
        <taxon>Agaricomycotina</taxon>
        <taxon>Agaricomycetes</taxon>
        <taxon>Agaricomycetidae</taxon>
        <taxon>Boletales</taxon>
        <taxon>Sclerodermatineae</taxon>
        <taxon>Sclerodermataceae</taxon>
        <taxon>Scleroderma</taxon>
    </lineage>
</organism>
<accession>A0A0C3A970</accession>
<dbReference type="AlphaFoldDB" id="A0A0C3A970"/>
<dbReference type="Proteomes" id="UP000053989">
    <property type="component" value="Unassembled WGS sequence"/>
</dbReference>
<evidence type="ECO:0000313" key="1">
    <source>
        <dbReference type="EMBL" id="KIM61432.1"/>
    </source>
</evidence>
<reference evidence="2" key="2">
    <citation type="submission" date="2015-01" db="EMBL/GenBank/DDBJ databases">
        <title>Evolutionary Origins and Diversification of the Mycorrhizal Mutualists.</title>
        <authorList>
            <consortium name="DOE Joint Genome Institute"/>
            <consortium name="Mycorrhizal Genomics Consortium"/>
            <person name="Kohler A."/>
            <person name="Kuo A."/>
            <person name="Nagy L.G."/>
            <person name="Floudas D."/>
            <person name="Copeland A."/>
            <person name="Barry K.W."/>
            <person name="Cichocki N."/>
            <person name="Veneault-Fourrey C."/>
            <person name="LaButti K."/>
            <person name="Lindquist E.A."/>
            <person name="Lipzen A."/>
            <person name="Lundell T."/>
            <person name="Morin E."/>
            <person name="Murat C."/>
            <person name="Riley R."/>
            <person name="Ohm R."/>
            <person name="Sun H."/>
            <person name="Tunlid A."/>
            <person name="Henrissat B."/>
            <person name="Grigoriev I.V."/>
            <person name="Hibbett D.S."/>
            <person name="Martin F."/>
        </authorList>
    </citation>
    <scope>NUCLEOTIDE SEQUENCE [LARGE SCALE GENOMIC DNA]</scope>
    <source>
        <strain evidence="2">Foug A</strain>
    </source>
</reference>
<gene>
    <name evidence="1" type="ORF">SCLCIDRAFT_25919</name>
</gene>
<evidence type="ECO:0000313" key="2">
    <source>
        <dbReference type="Proteomes" id="UP000053989"/>
    </source>
</evidence>
<dbReference type="EMBL" id="KN822052">
    <property type="protein sequence ID" value="KIM61432.1"/>
    <property type="molecule type" value="Genomic_DNA"/>
</dbReference>
<protein>
    <submittedName>
        <fullName evidence="1">Uncharacterized protein</fullName>
    </submittedName>
</protein>
<sequence length="352" mass="40151">MVQDFQASSNRFPCFPSTALKELSLAKTKQICSTLPPIRHDAPYNAPPQRLLSVGCLNRVKCQGILRVLSQTEQEVLVFEGVSFDDYTYIMARLDIVKCWKMWQRLTFFPQSQRLMVLSPTPAHKSTLMVVKDRLTCMLGSIPVGLYNVYLETKSAASIRMLWLIESTFSQSDDNVVAKLRGYILEIPELLVACKILFKQAGIYQSPGVKHSVVKFLRSSTLLTTNEWKKLVEDEFADVVVDRHTWFSLSSVSIHVWTLYPNIQLDEVNAAFRYGLELTKAAVPDKLKAGGHEMPPDGVEAWTPPDVFVHLMELKHKLAKAAVDTAYEWYCDWHAKLAKKPYSRPHRKTRED</sequence>
<keyword evidence="2" id="KW-1185">Reference proteome</keyword>
<reference evidence="1 2" key="1">
    <citation type="submission" date="2014-04" db="EMBL/GenBank/DDBJ databases">
        <authorList>
            <consortium name="DOE Joint Genome Institute"/>
            <person name="Kuo A."/>
            <person name="Kohler A."/>
            <person name="Nagy L.G."/>
            <person name="Floudas D."/>
            <person name="Copeland A."/>
            <person name="Barry K.W."/>
            <person name="Cichocki N."/>
            <person name="Veneault-Fourrey C."/>
            <person name="LaButti K."/>
            <person name="Lindquist E.A."/>
            <person name="Lipzen A."/>
            <person name="Lundell T."/>
            <person name="Morin E."/>
            <person name="Murat C."/>
            <person name="Sun H."/>
            <person name="Tunlid A."/>
            <person name="Henrissat B."/>
            <person name="Grigoriev I.V."/>
            <person name="Hibbett D.S."/>
            <person name="Martin F."/>
            <person name="Nordberg H.P."/>
            <person name="Cantor M.N."/>
            <person name="Hua S.X."/>
        </authorList>
    </citation>
    <scope>NUCLEOTIDE SEQUENCE [LARGE SCALE GENOMIC DNA]</scope>
    <source>
        <strain evidence="1 2">Foug A</strain>
    </source>
</reference>
<dbReference type="HOGENOM" id="CLU_050420_1_0_1"/>
<dbReference type="OrthoDB" id="2621215at2759"/>
<dbReference type="InParanoid" id="A0A0C3A970"/>